<dbReference type="PROSITE" id="PS51071">
    <property type="entry name" value="HTH_RPIR"/>
    <property type="match status" value="1"/>
</dbReference>
<sequence length="284" mass="31002">MTVTSEDIIQRIKQARSEMRKSECKVADYVLADPQAVIHMRIVDLANDAQVSEPTVVRFCRALGTRGFQDFKLSLAQQLTKPATNFGRVAVHADDSVAAISRKLFDATVDTLLEVRDQLDETKLEAAINAVAQAKRVEFFGFGASGAVAMDAQHKFFRLRVATSACSDHHVQHMSAMSMSEGDVVLAISQSGRTKALIKSMHLAKNRGATVIAITPSGSPVAQEANIHIAVDVDEDLEVHTPLTSRIAHLTVIDILALGVAQHKGEDLQEHLYLLKRSLSDLKL</sequence>
<name>A0AAV3U5T3_9ALTE</name>
<feature type="domain" description="HTH rpiR-type" evidence="4">
    <location>
        <begin position="6"/>
        <end position="82"/>
    </location>
</feature>
<dbReference type="InterPro" id="IPR046348">
    <property type="entry name" value="SIS_dom_sf"/>
</dbReference>
<protein>
    <submittedName>
        <fullName evidence="6">Transcriptional regulator HexR</fullName>
    </submittedName>
</protein>
<keyword evidence="7" id="KW-1185">Reference proteome</keyword>
<dbReference type="EMBL" id="BAABLX010000028">
    <property type="protein sequence ID" value="GAA4950246.1"/>
    <property type="molecule type" value="Genomic_DNA"/>
</dbReference>
<dbReference type="Gene3D" id="1.10.10.10">
    <property type="entry name" value="Winged helix-like DNA-binding domain superfamily/Winged helix DNA-binding domain"/>
    <property type="match status" value="1"/>
</dbReference>
<dbReference type="Pfam" id="PF01380">
    <property type="entry name" value="SIS"/>
    <property type="match status" value="1"/>
</dbReference>
<accession>A0AAV3U5T3</accession>
<keyword evidence="2" id="KW-0238">DNA-binding</keyword>
<dbReference type="PROSITE" id="PS51464">
    <property type="entry name" value="SIS"/>
    <property type="match status" value="1"/>
</dbReference>
<dbReference type="CDD" id="cd05013">
    <property type="entry name" value="SIS_RpiR"/>
    <property type="match status" value="1"/>
</dbReference>
<dbReference type="InterPro" id="IPR036388">
    <property type="entry name" value="WH-like_DNA-bd_sf"/>
</dbReference>
<organism evidence="6 7">
    <name type="scientific">Halioxenophilus aromaticivorans</name>
    <dbReference type="NCBI Taxonomy" id="1306992"/>
    <lineage>
        <taxon>Bacteria</taxon>
        <taxon>Pseudomonadati</taxon>
        <taxon>Pseudomonadota</taxon>
        <taxon>Gammaproteobacteria</taxon>
        <taxon>Alteromonadales</taxon>
        <taxon>Alteromonadaceae</taxon>
        <taxon>Halioxenophilus</taxon>
    </lineage>
</organism>
<dbReference type="Gene3D" id="3.40.50.10490">
    <property type="entry name" value="Glucose-6-phosphate isomerase like protein, domain 1"/>
    <property type="match status" value="1"/>
</dbReference>
<comment type="caution">
    <text evidence="6">The sequence shown here is derived from an EMBL/GenBank/DDBJ whole genome shotgun (WGS) entry which is preliminary data.</text>
</comment>
<dbReference type="NCBIfam" id="NF008451">
    <property type="entry name" value="PRK11302.1"/>
    <property type="match status" value="1"/>
</dbReference>
<dbReference type="GO" id="GO:0097367">
    <property type="term" value="F:carbohydrate derivative binding"/>
    <property type="evidence" value="ECO:0007669"/>
    <property type="project" value="InterPro"/>
</dbReference>
<dbReference type="AlphaFoldDB" id="A0AAV3U5T3"/>
<feature type="domain" description="SIS" evidence="5">
    <location>
        <begin position="127"/>
        <end position="266"/>
    </location>
</feature>
<dbReference type="Pfam" id="PF01418">
    <property type="entry name" value="HTH_6"/>
    <property type="match status" value="1"/>
</dbReference>
<dbReference type="PANTHER" id="PTHR30514:SF1">
    <property type="entry name" value="HTH-TYPE TRANSCRIPTIONAL REGULATOR HEXR-RELATED"/>
    <property type="match status" value="1"/>
</dbReference>
<dbReference type="InterPro" id="IPR035472">
    <property type="entry name" value="RpiR-like_SIS"/>
</dbReference>
<dbReference type="InterPro" id="IPR009057">
    <property type="entry name" value="Homeodomain-like_sf"/>
</dbReference>
<gene>
    <name evidence="6" type="primary">hexR</name>
    <name evidence="6" type="ORF">GCM10025791_33180</name>
</gene>
<dbReference type="GO" id="GO:0003700">
    <property type="term" value="F:DNA-binding transcription factor activity"/>
    <property type="evidence" value="ECO:0007669"/>
    <property type="project" value="InterPro"/>
</dbReference>
<dbReference type="FunFam" id="1.10.10.10:FF:000060">
    <property type="entry name" value="DNA-binding transcriptional regulator HexR"/>
    <property type="match status" value="1"/>
</dbReference>
<dbReference type="PROSITE" id="PS00356">
    <property type="entry name" value="HTH_LACI_1"/>
    <property type="match status" value="1"/>
</dbReference>
<evidence type="ECO:0000256" key="3">
    <source>
        <dbReference type="ARBA" id="ARBA00023163"/>
    </source>
</evidence>
<keyword evidence="1" id="KW-0805">Transcription regulation</keyword>
<proteinExistence type="predicted"/>
<dbReference type="InterPro" id="IPR001347">
    <property type="entry name" value="SIS_dom"/>
</dbReference>
<reference evidence="7" key="1">
    <citation type="journal article" date="2019" name="Int. J. Syst. Evol. Microbiol.">
        <title>The Global Catalogue of Microorganisms (GCM) 10K type strain sequencing project: providing services to taxonomists for standard genome sequencing and annotation.</title>
        <authorList>
            <consortium name="The Broad Institute Genomics Platform"/>
            <consortium name="The Broad Institute Genome Sequencing Center for Infectious Disease"/>
            <person name="Wu L."/>
            <person name="Ma J."/>
        </authorList>
    </citation>
    <scope>NUCLEOTIDE SEQUENCE [LARGE SCALE GENOMIC DNA]</scope>
    <source>
        <strain evidence="7">JCM 19134</strain>
    </source>
</reference>
<dbReference type="InterPro" id="IPR047640">
    <property type="entry name" value="RpiR-like"/>
</dbReference>
<dbReference type="SUPFAM" id="SSF46689">
    <property type="entry name" value="Homeodomain-like"/>
    <property type="match status" value="1"/>
</dbReference>
<dbReference type="Proteomes" id="UP001409585">
    <property type="component" value="Unassembled WGS sequence"/>
</dbReference>
<dbReference type="InterPro" id="IPR000281">
    <property type="entry name" value="HTH_RpiR"/>
</dbReference>
<keyword evidence="3" id="KW-0804">Transcription</keyword>
<evidence type="ECO:0000256" key="1">
    <source>
        <dbReference type="ARBA" id="ARBA00023015"/>
    </source>
</evidence>
<dbReference type="GO" id="GO:0003677">
    <property type="term" value="F:DNA binding"/>
    <property type="evidence" value="ECO:0007669"/>
    <property type="project" value="UniProtKB-KW"/>
</dbReference>
<dbReference type="SUPFAM" id="SSF53697">
    <property type="entry name" value="SIS domain"/>
    <property type="match status" value="1"/>
</dbReference>
<dbReference type="GO" id="GO:1901135">
    <property type="term" value="P:carbohydrate derivative metabolic process"/>
    <property type="evidence" value="ECO:0007669"/>
    <property type="project" value="InterPro"/>
</dbReference>
<evidence type="ECO:0000259" key="4">
    <source>
        <dbReference type="PROSITE" id="PS51071"/>
    </source>
</evidence>
<evidence type="ECO:0000313" key="7">
    <source>
        <dbReference type="Proteomes" id="UP001409585"/>
    </source>
</evidence>
<evidence type="ECO:0000259" key="5">
    <source>
        <dbReference type="PROSITE" id="PS51464"/>
    </source>
</evidence>
<evidence type="ECO:0000313" key="6">
    <source>
        <dbReference type="EMBL" id="GAA4950246.1"/>
    </source>
</evidence>
<dbReference type="PANTHER" id="PTHR30514">
    <property type="entry name" value="GLUCOKINASE"/>
    <property type="match status" value="1"/>
</dbReference>
<evidence type="ECO:0000256" key="2">
    <source>
        <dbReference type="ARBA" id="ARBA00023125"/>
    </source>
</evidence>